<accession>A0A6A6P524</accession>
<dbReference type="AlphaFoldDB" id="A0A6A6P524"/>
<reference evidence="1" key="1">
    <citation type="journal article" date="2020" name="Stud. Mycol.">
        <title>101 Dothideomycetes genomes: a test case for predicting lifestyles and emergence of pathogens.</title>
        <authorList>
            <person name="Haridas S."/>
            <person name="Albert R."/>
            <person name="Binder M."/>
            <person name="Bloem J."/>
            <person name="Labutti K."/>
            <person name="Salamov A."/>
            <person name="Andreopoulos B."/>
            <person name="Baker S."/>
            <person name="Barry K."/>
            <person name="Bills G."/>
            <person name="Bluhm B."/>
            <person name="Cannon C."/>
            <person name="Castanera R."/>
            <person name="Culley D."/>
            <person name="Daum C."/>
            <person name="Ezra D."/>
            <person name="Gonzalez J."/>
            <person name="Henrissat B."/>
            <person name="Kuo A."/>
            <person name="Liang C."/>
            <person name="Lipzen A."/>
            <person name="Lutzoni F."/>
            <person name="Magnuson J."/>
            <person name="Mondo S."/>
            <person name="Nolan M."/>
            <person name="Ohm R."/>
            <person name="Pangilinan J."/>
            <person name="Park H.-J."/>
            <person name="Ramirez L."/>
            <person name="Alfaro M."/>
            <person name="Sun H."/>
            <person name="Tritt A."/>
            <person name="Yoshinaga Y."/>
            <person name="Zwiers L.-H."/>
            <person name="Turgeon B."/>
            <person name="Goodwin S."/>
            <person name="Spatafora J."/>
            <person name="Crous P."/>
            <person name="Grigoriev I."/>
        </authorList>
    </citation>
    <scope>NUCLEOTIDE SEQUENCE</scope>
    <source>
        <strain evidence="1">ATCC 16933</strain>
    </source>
</reference>
<proteinExistence type="predicted"/>
<evidence type="ECO:0000313" key="2">
    <source>
        <dbReference type="Proteomes" id="UP000799766"/>
    </source>
</evidence>
<protein>
    <submittedName>
        <fullName evidence="1">Uncharacterized protein</fullName>
    </submittedName>
</protein>
<keyword evidence="2" id="KW-1185">Reference proteome</keyword>
<evidence type="ECO:0000313" key="1">
    <source>
        <dbReference type="EMBL" id="KAF2458989.1"/>
    </source>
</evidence>
<gene>
    <name evidence="1" type="ORF">BDY21DRAFT_198526</name>
</gene>
<dbReference type="OrthoDB" id="2322999at2759"/>
<organism evidence="1 2">
    <name type="scientific">Lineolata rhizophorae</name>
    <dbReference type="NCBI Taxonomy" id="578093"/>
    <lineage>
        <taxon>Eukaryota</taxon>
        <taxon>Fungi</taxon>
        <taxon>Dikarya</taxon>
        <taxon>Ascomycota</taxon>
        <taxon>Pezizomycotina</taxon>
        <taxon>Dothideomycetes</taxon>
        <taxon>Dothideomycetes incertae sedis</taxon>
        <taxon>Lineolatales</taxon>
        <taxon>Lineolataceae</taxon>
        <taxon>Lineolata</taxon>
    </lineage>
</organism>
<dbReference type="Proteomes" id="UP000799766">
    <property type="component" value="Unassembled WGS sequence"/>
</dbReference>
<name>A0A6A6P524_9PEZI</name>
<sequence>MRFNVNILNNVNLDETPLPASSYNELPHITDMKHAASKHARAHAQLLGLIASHGLAQEFSIHLIHKHFDIPEGRVMVYEAVRGPNHPDFVLCSPRDPAKVENLRGLYFRALPEGKMAAYEYTTEPGEDMGKHTDFVAQFAQTALALGVQDVFALTAKKFHSGVLTEFEISDVISTVLVSNPTWLPSADPKASTSTDWIATPDYAACANAADDRIPGIISLKCLETRSQGHYNVTCSSTRSGTHYEQKPAMSGSELLLDGQPLPQDSEAFAVISRARAIVEAA</sequence>
<dbReference type="EMBL" id="MU001676">
    <property type="protein sequence ID" value="KAF2458989.1"/>
    <property type="molecule type" value="Genomic_DNA"/>
</dbReference>